<dbReference type="EMBL" id="AFAR01000190">
    <property type="protein sequence ID" value="EGF26286.1"/>
    <property type="molecule type" value="Genomic_DNA"/>
</dbReference>
<feature type="compositionally biased region" description="Polar residues" evidence="1">
    <location>
        <begin position="56"/>
        <end position="66"/>
    </location>
</feature>
<organism evidence="2 3">
    <name type="scientific">Rhodopirellula baltica WH47</name>
    <dbReference type="NCBI Taxonomy" id="991778"/>
    <lineage>
        <taxon>Bacteria</taxon>
        <taxon>Pseudomonadati</taxon>
        <taxon>Planctomycetota</taxon>
        <taxon>Planctomycetia</taxon>
        <taxon>Pirellulales</taxon>
        <taxon>Pirellulaceae</taxon>
        <taxon>Rhodopirellula</taxon>
    </lineage>
</organism>
<sequence length="66" mass="7543">MATAFSTELIHRDRNKLRMSSPRKTILVTSIETIGSQPTIRNEAKCRIETPENEDQSPQRWRGAST</sequence>
<dbReference type="AlphaFoldDB" id="F2AVT7"/>
<evidence type="ECO:0000313" key="3">
    <source>
        <dbReference type="Proteomes" id="UP000006222"/>
    </source>
</evidence>
<evidence type="ECO:0000313" key="2">
    <source>
        <dbReference type="EMBL" id="EGF26286.1"/>
    </source>
</evidence>
<evidence type="ECO:0000256" key="1">
    <source>
        <dbReference type="SAM" id="MobiDB-lite"/>
    </source>
</evidence>
<accession>F2AVT7</accession>
<dbReference type="Proteomes" id="UP000006222">
    <property type="component" value="Unassembled WGS sequence"/>
</dbReference>
<protein>
    <submittedName>
        <fullName evidence="2">Uncharacterized protein</fullName>
    </submittedName>
</protein>
<gene>
    <name evidence="2" type="ORF">RBWH47_02004</name>
</gene>
<proteinExistence type="predicted"/>
<comment type="caution">
    <text evidence="2">The sequence shown here is derived from an EMBL/GenBank/DDBJ whole genome shotgun (WGS) entry which is preliminary data.</text>
</comment>
<feature type="region of interest" description="Disordered" evidence="1">
    <location>
        <begin position="44"/>
        <end position="66"/>
    </location>
</feature>
<name>F2AVT7_RHOBT</name>
<reference evidence="2 3" key="1">
    <citation type="journal article" date="2013" name="Mar. Genomics">
        <title>Expression of sulfatases in Rhodopirellula baltica and the diversity of sulfatases in the genus Rhodopirellula.</title>
        <authorList>
            <person name="Wegner C.E."/>
            <person name="Richter-Heitmann T."/>
            <person name="Klindworth A."/>
            <person name="Klockow C."/>
            <person name="Richter M."/>
            <person name="Achstetter T."/>
            <person name="Glockner F.O."/>
            <person name="Harder J."/>
        </authorList>
    </citation>
    <scope>NUCLEOTIDE SEQUENCE [LARGE SCALE GENOMIC DNA]</scope>
    <source>
        <strain evidence="2 3">WH47</strain>
    </source>
</reference>